<proteinExistence type="predicted"/>
<evidence type="ECO:0000313" key="2">
    <source>
        <dbReference type="Proteomes" id="UP000886501"/>
    </source>
</evidence>
<comment type="caution">
    <text evidence="1">The sequence shown here is derived from an EMBL/GenBank/DDBJ whole genome shotgun (WGS) entry which is preliminary data.</text>
</comment>
<evidence type="ECO:0000313" key="1">
    <source>
        <dbReference type="EMBL" id="KAF9643529.1"/>
    </source>
</evidence>
<protein>
    <submittedName>
        <fullName evidence="1">Uncharacterized protein</fullName>
    </submittedName>
</protein>
<gene>
    <name evidence="1" type="ORF">BDM02DRAFT_3123327</name>
</gene>
<dbReference type="Proteomes" id="UP000886501">
    <property type="component" value="Unassembled WGS sequence"/>
</dbReference>
<keyword evidence="2" id="KW-1185">Reference proteome</keyword>
<accession>A0ACB6Z202</accession>
<dbReference type="EMBL" id="MU118211">
    <property type="protein sequence ID" value="KAF9643529.1"/>
    <property type="molecule type" value="Genomic_DNA"/>
</dbReference>
<reference evidence="1" key="1">
    <citation type="submission" date="2019-10" db="EMBL/GenBank/DDBJ databases">
        <authorList>
            <consortium name="DOE Joint Genome Institute"/>
            <person name="Kuo A."/>
            <person name="Miyauchi S."/>
            <person name="Kiss E."/>
            <person name="Drula E."/>
            <person name="Kohler A."/>
            <person name="Sanchez-Garcia M."/>
            <person name="Andreopoulos B."/>
            <person name="Barry K.W."/>
            <person name="Bonito G."/>
            <person name="Buee M."/>
            <person name="Carver A."/>
            <person name="Chen C."/>
            <person name="Cichocki N."/>
            <person name="Clum A."/>
            <person name="Culley D."/>
            <person name="Crous P.W."/>
            <person name="Fauchery L."/>
            <person name="Girlanda M."/>
            <person name="Hayes R."/>
            <person name="Keri Z."/>
            <person name="Labutti K."/>
            <person name="Lipzen A."/>
            <person name="Lombard V."/>
            <person name="Magnuson J."/>
            <person name="Maillard F."/>
            <person name="Morin E."/>
            <person name="Murat C."/>
            <person name="Nolan M."/>
            <person name="Ohm R."/>
            <person name="Pangilinan J."/>
            <person name="Pereira M."/>
            <person name="Perotto S."/>
            <person name="Peter M."/>
            <person name="Riley R."/>
            <person name="Sitrit Y."/>
            <person name="Stielow B."/>
            <person name="Szollosi G."/>
            <person name="Zifcakova L."/>
            <person name="Stursova M."/>
            <person name="Spatafora J.W."/>
            <person name="Tedersoo L."/>
            <person name="Vaario L.-M."/>
            <person name="Yamada A."/>
            <person name="Yan M."/>
            <person name="Wang P."/>
            <person name="Xu J."/>
            <person name="Bruns T."/>
            <person name="Baldrian P."/>
            <person name="Vilgalys R."/>
            <person name="Henrissat B."/>
            <person name="Grigoriev I.V."/>
            <person name="Hibbett D."/>
            <person name="Nagy L.G."/>
            <person name="Martin F.M."/>
        </authorList>
    </citation>
    <scope>NUCLEOTIDE SEQUENCE</scope>
    <source>
        <strain evidence="1">P2</strain>
    </source>
</reference>
<name>A0ACB6Z202_THEGA</name>
<organism evidence="1 2">
    <name type="scientific">Thelephora ganbajun</name>
    <name type="common">Ganba fungus</name>
    <dbReference type="NCBI Taxonomy" id="370292"/>
    <lineage>
        <taxon>Eukaryota</taxon>
        <taxon>Fungi</taxon>
        <taxon>Dikarya</taxon>
        <taxon>Basidiomycota</taxon>
        <taxon>Agaricomycotina</taxon>
        <taxon>Agaricomycetes</taxon>
        <taxon>Thelephorales</taxon>
        <taxon>Thelephoraceae</taxon>
        <taxon>Thelephora</taxon>
    </lineage>
</organism>
<sequence length="89" mass="9416">MTIIPSRLGKPAASTSALTESSASSTSLSLPPQLFLPWFRPSLLPQRLVVVPKNSCTIWNSTTCSPILSKAAYFAAPLSSSTPPFLPSP</sequence>
<reference evidence="1" key="2">
    <citation type="journal article" date="2020" name="Nat. Commun.">
        <title>Large-scale genome sequencing of mycorrhizal fungi provides insights into the early evolution of symbiotic traits.</title>
        <authorList>
            <person name="Miyauchi S."/>
            <person name="Kiss E."/>
            <person name="Kuo A."/>
            <person name="Drula E."/>
            <person name="Kohler A."/>
            <person name="Sanchez-Garcia M."/>
            <person name="Morin E."/>
            <person name="Andreopoulos B."/>
            <person name="Barry K.W."/>
            <person name="Bonito G."/>
            <person name="Buee M."/>
            <person name="Carver A."/>
            <person name="Chen C."/>
            <person name="Cichocki N."/>
            <person name="Clum A."/>
            <person name="Culley D."/>
            <person name="Crous P.W."/>
            <person name="Fauchery L."/>
            <person name="Girlanda M."/>
            <person name="Hayes R.D."/>
            <person name="Keri Z."/>
            <person name="LaButti K."/>
            <person name="Lipzen A."/>
            <person name="Lombard V."/>
            <person name="Magnuson J."/>
            <person name="Maillard F."/>
            <person name="Murat C."/>
            <person name="Nolan M."/>
            <person name="Ohm R.A."/>
            <person name="Pangilinan J."/>
            <person name="Pereira M.F."/>
            <person name="Perotto S."/>
            <person name="Peter M."/>
            <person name="Pfister S."/>
            <person name="Riley R."/>
            <person name="Sitrit Y."/>
            <person name="Stielow J.B."/>
            <person name="Szollosi G."/>
            <person name="Zifcakova L."/>
            <person name="Stursova M."/>
            <person name="Spatafora J.W."/>
            <person name="Tedersoo L."/>
            <person name="Vaario L.M."/>
            <person name="Yamada A."/>
            <person name="Yan M."/>
            <person name="Wang P."/>
            <person name="Xu J."/>
            <person name="Bruns T."/>
            <person name="Baldrian P."/>
            <person name="Vilgalys R."/>
            <person name="Dunand C."/>
            <person name="Henrissat B."/>
            <person name="Grigoriev I.V."/>
            <person name="Hibbett D."/>
            <person name="Nagy L.G."/>
            <person name="Martin F.M."/>
        </authorList>
    </citation>
    <scope>NUCLEOTIDE SEQUENCE</scope>
    <source>
        <strain evidence="1">P2</strain>
    </source>
</reference>